<dbReference type="SUPFAM" id="SSF82114">
    <property type="entry name" value="Riboflavin kinase-like"/>
    <property type="match status" value="1"/>
</dbReference>
<dbReference type="GO" id="GO:0016779">
    <property type="term" value="F:nucleotidyltransferase activity"/>
    <property type="evidence" value="ECO:0007669"/>
    <property type="project" value="UniProtKB-KW"/>
</dbReference>
<evidence type="ECO:0000256" key="7">
    <source>
        <dbReference type="ARBA" id="ARBA00047880"/>
    </source>
</evidence>
<proteinExistence type="predicted"/>
<evidence type="ECO:0000256" key="5">
    <source>
        <dbReference type="ARBA" id="ARBA00022741"/>
    </source>
</evidence>
<evidence type="ECO:0000259" key="8">
    <source>
        <dbReference type="SMART" id="SM00904"/>
    </source>
</evidence>
<dbReference type="RefSeq" id="WP_004330180.1">
    <property type="nucleotide sequence ID" value="NZ_BAAFKT010000023.1"/>
</dbReference>
<dbReference type="Gene3D" id="2.40.30.30">
    <property type="entry name" value="Riboflavin kinase-like"/>
    <property type="match status" value="1"/>
</dbReference>
<dbReference type="Pfam" id="PF01687">
    <property type="entry name" value="Flavokinase"/>
    <property type="match status" value="1"/>
</dbReference>
<evidence type="ECO:0000256" key="4">
    <source>
        <dbReference type="ARBA" id="ARBA00022679"/>
    </source>
</evidence>
<dbReference type="PANTHER" id="PTHR22749:SF6">
    <property type="entry name" value="RIBOFLAVIN KINASE"/>
    <property type="match status" value="1"/>
</dbReference>
<dbReference type="GO" id="GO:0005524">
    <property type="term" value="F:ATP binding"/>
    <property type="evidence" value="ECO:0007669"/>
    <property type="project" value="UniProtKB-KW"/>
</dbReference>
<keyword evidence="3" id="KW-0288">FMN</keyword>
<comment type="caution">
    <text evidence="9">The sequence shown here is derived from an EMBL/GenBank/DDBJ whole genome shotgun (WGS) entry which is preliminary data.</text>
</comment>
<dbReference type="GeneID" id="73804215"/>
<keyword evidence="4 9" id="KW-0808">Transferase</keyword>
<dbReference type="EMBL" id="MNQH01000001">
    <property type="protein sequence ID" value="OKY96710.1"/>
    <property type="molecule type" value="Genomic_DNA"/>
</dbReference>
<dbReference type="InterPro" id="IPR023468">
    <property type="entry name" value="Riboflavin_kinase"/>
</dbReference>
<dbReference type="STRING" id="28117.BHV66_01205"/>
<comment type="catalytic activity">
    <reaction evidence="7">
        <text>riboflavin + ATP = FMN + ADP + H(+)</text>
        <dbReference type="Rhea" id="RHEA:14357"/>
        <dbReference type="ChEBI" id="CHEBI:15378"/>
        <dbReference type="ChEBI" id="CHEBI:30616"/>
        <dbReference type="ChEBI" id="CHEBI:57986"/>
        <dbReference type="ChEBI" id="CHEBI:58210"/>
        <dbReference type="ChEBI" id="CHEBI:456216"/>
        <dbReference type="EC" id="2.7.1.26"/>
    </reaction>
</comment>
<dbReference type="SMART" id="SM00904">
    <property type="entry name" value="Flavokinase"/>
    <property type="match status" value="1"/>
</dbReference>
<evidence type="ECO:0000313" key="10">
    <source>
        <dbReference type="Proteomes" id="UP000187417"/>
    </source>
</evidence>
<dbReference type="GO" id="GO:0009398">
    <property type="term" value="P:FMN biosynthetic process"/>
    <property type="evidence" value="ECO:0007669"/>
    <property type="project" value="TreeGrafter"/>
</dbReference>
<gene>
    <name evidence="9" type="ORF">BHV66_01205</name>
</gene>
<keyword evidence="2" id="KW-0285">Flavoprotein</keyword>
<dbReference type="EC" id="2.7.1.26" evidence="1"/>
<feature type="domain" description="Riboflavin kinase" evidence="8">
    <location>
        <begin position="1"/>
        <end position="118"/>
    </location>
</feature>
<protein>
    <recommendedName>
        <fullName evidence="1">riboflavin kinase</fullName>
        <ecNumber evidence="1">2.7.1.26</ecNumber>
    </recommendedName>
</protein>
<keyword evidence="5" id="KW-0547">Nucleotide-binding</keyword>
<dbReference type="GO" id="GO:0009231">
    <property type="term" value="P:riboflavin biosynthetic process"/>
    <property type="evidence" value="ECO:0007669"/>
    <property type="project" value="InterPro"/>
</dbReference>
<name>A0A1Q6FCW5_9BACT</name>
<sequence>MSVWIEGEVMHGRQLGRELGFPTANMEVADADTIESGVYESYVEIDGVEYKAMSNLGSNPSVGGGPRHLETHIFDFSGDLYGRRLRVELRRKIRDERKFDSLEELQRQIERDRSCILSSENRRR</sequence>
<evidence type="ECO:0000256" key="6">
    <source>
        <dbReference type="ARBA" id="ARBA00022840"/>
    </source>
</evidence>
<organism evidence="9 10">
    <name type="scientific">Alistipes putredinis</name>
    <dbReference type="NCBI Taxonomy" id="28117"/>
    <lineage>
        <taxon>Bacteria</taxon>
        <taxon>Pseudomonadati</taxon>
        <taxon>Bacteroidota</taxon>
        <taxon>Bacteroidia</taxon>
        <taxon>Bacteroidales</taxon>
        <taxon>Rikenellaceae</taxon>
        <taxon>Alistipes</taxon>
    </lineage>
</organism>
<dbReference type="Proteomes" id="UP000187417">
    <property type="component" value="Unassembled WGS sequence"/>
</dbReference>
<reference evidence="9 10" key="1">
    <citation type="journal article" date="2016" name="Nat. Biotechnol.">
        <title>Measurement of bacterial replication rates in microbial communities.</title>
        <authorList>
            <person name="Brown C.T."/>
            <person name="Olm M.R."/>
            <person name="Thomas B.C."/>
            <person name="Banfield J.F."/>
        </authorList>
    </citation>
    <scope>NUCLEOTIDE SEQUENCE [LARGE SCALE GENOMIC DNA]</scope>
    <source>
        <strain evidence="9">CAG:67_53_122</strain>
    </source>
</reference>
<dbReference type="PANTHER" id="PTHR22749">
    <property type="entry name" value="RIBOFLAVIN KINASE/FMN ADENYLYLTRANSFERASE"/>
    <property type="match status" value="1"/>
</dbReference>
<dbReference type="InterPro" id="IPR015865">
    <property type="entry name" value="Riboflavin_kinase_bac/euk"/>
</dbReference>
<evidence type="ECO:0000313" key="9">
    <source>
        <dbReference type="EMBL" id="OKY96710.1"/>
    </source>
</evidence>
<dbReference type="AlphaFoldDB" id="A0A1Q6FCW5"/>
<keyword evidence="9" id="KW-0548">Nucleotidyltransferase</keyword>
<keyword evidence="6" id="KW-0067">ATP-binding</keyword>
<dbReference type="GO" id="GO:0008531">
    <property type="term" value="F:riboflavin kinase activity"/>
    <property type="evidence" value="ECO:0007669"/>
    <property type="project" value="UniProtKB-EC"/>
</dbReference>
<dbReference type="InterPro" id="IPR023465">
    <property type="entry name" value="Riboflavin_kinase_dom_sf"/>
</dbReference>
<evidence type="ECO:0000256" key="2">
    <source>
        <dbReference type="ARBA" id="ARBA00022630"/>
    </source>
</evidence>
<evidence type="ECO:0000256" key="3">
    <source>
        <dbReference type="ARBA" id="ARBA00022643"/>
    </source>
</evidence>
<accession>A0A1Q6FCW5</accession>
<evidence type="ECO:0000256" key="1">
    <source>
        <dbReference type="ARBA" id="ARBA00012105"/>
    </source>
</evidence>